<dbReference type="EMBL" id="BMMM01000001">
    <property type="protein sequence ID" value="GGN48803.1"/>
    <property type="molecule type" value="Genomic_DNA"/>
</dbReference>
<keyword evidence="3" id="KW-1185">Reference proteome</keyword>
<accession>A0A917XRB9</accession>
<proteinExistence type="predicted"/>
<dbReference type="Proteomes" id="UP000600365">
    <property type="component" value="Unassembled WGS sequence"/>
</dbReference>
<name>A0A917XRB9_9ACTN</name>
<reference evidence="2 3" key="1">
    <citation type="journal article" date="2014" name="Int. J. Syst. Evol. Microbiol.">
        <title>Complete genome sequence of Corynebacterium casei LMG S-19264T (=DSM 44701T), isolated from a smear-ripened cheese.</title>
        <authorList>
            <consortium name="US DOE Joint Genome Institute (JGI-PGF)"/>
            <person name="Walter F."/>
            <person name="Albersmeier A."/>
            <person name="Kalinowski J."/>
            <person name="Ruckert C."/>
        </authorList>
    </citation>
    <scope>NUCLEOTIDE SEQUENCE [LARGE SCALE GENOMIC DNA]</scope>
    <source>
        <strain evidence="2 3">CGMCC 4.7111</strain>
    </source>
</reference>
<feature type="compositionally biased region" description="Low complexity" evidence="1">
    <location>
        <begin position="10"/>
        <end position="27"/>
    </location>
</feature>
<evidence type="ECO:0000313" key="3">
    <source>
        <dbReference type="Proteomes" id="UP000600365"/>
    </source>
</evidence>
<organism evidence="2 3">
    <name type="scientific">Streptomyces albiflavescens</name>
    <dbReference type="NCBI Taxonomy" id="1623582"/>
    <lineage>
        <taxon>Bacteria</taxon>
        <taxon>Bacillati</taxon>
        <taxon>Actinomycetota</taxon>
        <taxon>Actinomycetes</taxon>
        <taxon>Kitasatosporales</taxon>
        <taxon>Streptomycetaceae</taxon>
        <taxon>Streptomyces</taxon>
    </lineage>
</organism>
<evidence type="ECO:0000313" key="2">
    <source>
        <dbReference type="EMBL" id="GGN48803.1"/>
    </source>
</evidence>
<evidence type="ECO:0000256" key="1">
    <source>
        <dbReference type="SAM" id="MobiDB-lite"/>
    </source>
</evidence>
<comment type="caution">
    <text evidence="2">The sequence shown here is derived from an EMBL/GenBank/DDBJ whole genome shotgun (WGS) entry which is preliminary data.</text>
</comment>
<gene>
    <name evidence="2" type="ORF">GCM10011579_001840</name>
</gene>
<sequence length="75" mass="8152">MRRERRTGLPRGPNGPRVAGARAARPTGKWRRAPGDTAGTASRRSDVMGTRRTGVEQEDGVTRAVHSPYDSRAPL</sequence>
<feature type="region of interest" description="Disordered" evidence="1">
    <location>
        <begin position="1"/>
        <end position="75"/>
    </location>
</feature>
<protein>
    <submittedName>
        <fullName evidence="2">Uncharacterized protein</fullName>
    </submittedName>
</protein>
<dbReference type="AlphaFoldDB" id="A0A917XRB9"/>